<name>A0A815RHP8_ADIRI</name>
<proteinExistence type="predicted"/>
<dbReference type="Pfam" id="PF13551">
    <property type="entry name" value="HTH_29"/>
    <property type="match status" value="1"/>
</dbReference>
<protein>
    <recommendedName>
        <fullName evidence="7">Transposase</fullName>
    </recommendedName>
</protein>
<comment type="caution">
    <text evidence="3">The sequence shown here is derived from an EMBL/GenBank/DDBJ whole genome shotgun (WGS) entry which is preliminary data.</text>
</comment>
<evidence type="ECO:0000313" key="6">
    <source>
        <dbReference type="Proteomes" id="UP000663852"/>
    </source>
</evidence>
<dbReference type="Pfam" id="PF01498">
    <property type="entry name" value="HTH_Tnp_Tc3_2"/>
    <property type="match status" value="1"/>
</dbReference>
<dbReference type="GO" id="GO:0015074">
    <property type="term" value="P:DNA integration"/>
    <property type="evidence" value="ECO:0007669"/>
    <property type="project" value="InterPro"/>
</dbReference>
<dbReference type="Proteomes" id="UP000663852">
    <property type="component" value="Unassembled WGS sequence"/>
</dbReference>
<dbReference type="GO" id="GO:0006313">
    <property type="term" value="P:DNA transposition"/>
    <property type="evidence" value="ECO:0007669"/>
    <property type="project" value="InterPro"/>
</dbReference>
<dbReference type="InterPro" id="IPR036388">
    <property type="entry name" value="WH-like_DNA-bd_sf"/>
</dbReference>
<reference evidence="3" key="1">
    <citation type="submission" date="2021-02" db="EMBL/GenBank/DDBJ databases">
        <authorList>
            <person name="Nowell W R."/>
        </authorList>
    </citation>
    <scope>NUCLEOTIDE SEQUENCE</scope>
</reference>
<evidence type="ECO:0000313" key="5">
    <source>
        <dbReference type="Proteomes" id="UP000663828"/>
    </source>
</evidence>
<evidence type="ECO:0000313" key="3">
    <source>
        <dbReference type="EMBL" id="CAF1477350.1"/>
    </source>
</evidence>
<accession>A0A815RHP8</accession>
<dbReference type="InterPro" id="IPR009057">
    <property type="entry name" value="Homeodomain-like_sf"/>
</dbReference>
<dbReference type="Gene3D" id="1.10.10.10">
    <property type="entry name" value="Winged helix-like DNA-binding domain superfamily/Winged helix DNA-binding domain"/>
    <property type="match status" value="1"/>
</dbReference>
<dbReference type="GO" id="GO:0003677">
    <property type="term" value="F:DNA binding"/>
    <property type="evidence" value="ECO:0007669"/>
    <property type="project" value="InterPro"/>
</dbReference>
<dbReference type="EMBL" id="CAJNOR010013725">
    <property type="protein sequence ID" value="CAF1674881.1"/>
    <property type="molecule type" value="Genomic_DNA"/>
</dbReference>
<organism evidence="3 6">
    <name type="scientific">Adineta ricciae</name>
    <name type="common">Rotifer</name>
    <dbReference type="NCBI Taxonomy" id="249248"/>
    <lineage>
        <taxon>Eukaryota</taxon>
        <taxon>Metazoa</taxon>
        <taxon>Spiralia</taxon>
        <taxon>Gnathifera</taxon>
        <taxon>Rotifera</taxon>
        <taxon>Eurotatoria</taxon>
        <taxon>Bdelloidea</taxon>
        <taxon>Adinetida</taxon>
        <taxon>Adinetidae</taxon>
        <taxon>Adineta</taxon>
    </lineage>
</organism>
<sequence length="321" mass="37273">MGKKHVSPYTRAQAVALYHSGMKVSKIAEQLPISRKCIMNAIERYEKHGEFSDLKRSGRPKKLSARDERHLKRLVKGENRLSAAKITSDLNSSLPKPVTRRTVCNYLTKLGFEYKVKLKKQWLSKKHRERRIAWCRQYVHWTIDDWRKVIFSDESTFYVLKRKNQSNTGDGGKIGIWGGISGHGITLLKIFNENMNGTLYCDVLKHELKQSMSMLPNKSEIIFQQDLAPWHTSNIVQNTIKRMKLNVLNWAPKSPDLNPIEMLWSILDKKLASKPIYSKLTLQDRLQQEWKNIDKDLCIKLIESMPERIQSCLKAKGGHFL</sequence>
<feature type="domain" description="Transposase Tc1-like" evidence="1">
    <location>
        <begin position="69"/>
        <end position="140"/>
    </location>
</feature>
<dbReference type="PANTHER" id="PTHR46068">
    <property type="entry name" value="PROTEIN CBG27172"/>
    <property type="match status" value="1"/>
</dbReference>
<evidence type="ECO:0000313" key="4">
    <source>
        <dbReference type="EMBL" id="CAF1674881.1"/>
    </source>
</evidence>
<feature type="domain" description="Tc1-like transposase DDE" evidence="2">
    <location>
        <begin position="162"/>
        <end position="275"/>
    </location>
</feature>
<dbReference type="InterPro" id="IPR002492">
    <property type="entry name" value="Transposase_Tc1-like"/>
</dbReference>
<dbReference type="InterPro" id="IPR038717">
    <property type="entry name" value="Tc1-like_DDE_dom"/>
</dbReference>
<dbReference type="InterPro" id="IPR036397">
    <property type="entry name" value="RNaseH_sf"/>
</dbReference>
<dbReference type="EMBL" id="CAJNOJ010000530">
    <property type="protein sequence ID" value="CAF1477350.1"/>
    <property type="molecule type" value="Genomic_DNA"/>
</dbReference>
<dbReference type="AlphaFoldDB" id="A0A815RHP8"/>
<dbReference type="PANTHER" id="PTHR46068:SF1">
    <property type="entry name" value="TRANSPOSASE IS30-LIKE HTH DOMAIN-CONTAINING PROTEIN"/>
    <property type="match status" value="1"/>
</dbReference>
<keyword evidence="5" id="KW-1185">Reference proteome</keyword>
<dbReference type="Proteomes" id="UP000663828">
    <property type="component" value="Unassembled WGS sequence"/>
</dbReference>
<dbReference type="SUPFAM" id="SSF46689">
    <property type="entry name" value="Homeodomain-like"/>
    <property type="match status" value="1"/>
</dbReference>
<evidence type="ECO:0000259" key="1">
    <source>
        <dbReference type="Pfam" id="PF01498"/>
    </source>
</evidence>
<dbReference type="Gene3D" id="3.30.420.10">
    <property type="entry name" value="Ribonuclease H-like superfamily/Ribonuclease H"/>
    <property type="match status" value="1"/>
</dbReference>
<dbReference type="NCBIfam" id="NF033545">
    <property type="entry name" value="transpos_IS630"/>
    <property type="match status" value="1"/>
</dbReference>
<gene>
    <name evidence="3" type="ORF">EDS130_LOCUS41203</name>
    <name evidence="4" type="ORF">XAT740_LOCUS59394</name>
</gene>
<dbReference type="InterPro" id="IPR047655">
    <property type="entry name" value="Transpos_IS630-like"/>
</dbReference>
<evidence type="ECO:0000259" key="2">
    <source>
        <dbReference type="Pfam" id="PF13358"/>
    </source>
</evidence>
<dbReference type="OrthoDB" id="4843387at2759"/>
<evidence type="ECO:0008006" key="7">
    <source>
        <dbReference type="Google" id="ProtNLM"/>
    </source>
</evidence>
<dbReference type="Pfam" id="PF13358">
    <property type="entry name" value="DDE_3"/>
    <property type="match status" value="1"/>
</dbReference>